<name>A0A9N9LA71_9HELO</name>
<organism evidence="2 3">
    <name type="scientific">Hymenoscyphus fraxineus</name>
    <dbReference type="NCBI Taxonomy" id="746836"/>
    <lineage>
        <taxon>Eukaryota</taxon>
        <taxon>Fungi</taxon>
        <taxon>Dikarya</taxon>
        <taxon>Ascomycota</taxon>
        <taxon>Pezizomycotina</taxon>
        <taxon>Leotiomycetes</taxon>
        <taxon>Helotiales</taxon>
        <taxon>Helotiaceae</taxon>
        <taxon>Hymenoscyphus</taxon>
    </lineage>
</organism>
<evidence type="ECO:0000313" key="2">
    <source>
        <dbReference type="EMBL" id="CAG8960778.1"/>
    </source>
</evidence>
<dbReference type="GO" id="GO:0051920">
    <property type="term" value="F:peroxiredoxin activity"/>
    <property type="evidence" value="ECO:0007669"/>
    <property type="project" value="InterPro"/>
</dbReference>
<gene>
    <name evidence="2" type="ORF">HYFRA_00002315</name>
</gene>
<evidence type="ECO:0000259" key="1">
    <source>
        <dbReference type="Pfam" id="PF02627"/>
    </source>
</evidence>
<reference evidence="2" key="1">
    <citation type="submission" date="2021-07" db="EMBL/GenBank/DDBJ databases">
        <authorList>
            <person name="Durling M."/>
        </authorList>
    </citation>
    <scope>NUCLEOTIDE SEQUENCE</scope>
</reference>
<dbReference type="SUPFAM" id="SSF69118">
    <property type="entry name" value="AhpD-like"/>
    <property type="match status" value="1"/>
</dbReference>
<comment type="caution">
    <text evidence="2">The sequence shown here is derived from an EMBL/GenBank/DDBJ whole genome shotgun (WGS) entry which is preliminary data.</text>
</comment>
<evidence type="ECO:0000313" key="3">
    <source>
        <dbReference type="Proteomes" id="UP000696280"/>
    </source>
</evidence>
<dbReference type="AlphaFoldDB" id="A0A9N9LA71"/>
<sequence length="184" mass="20437">MKPSKSLISDMASSSSLARIPYRPANVLPKTIPPLNIFRMLAHSPSTLPHLLSLGTACFRETSLSPYTNELVSLWVAKRASSDYHWRKHVPTSRTAGLSEDQISAVSEGDLMTPLWAEKDKALLKFLDAVIDGPGVSEEIFRRAREFYSDQALVEIVVIQGYFYSMARVVTVFGVDFEGKSSAR</sequence>
<dbReference type="Pfam" id="PF02627">
    <property type="entry name" value="CMD"/>
    <property type="match status" value="1"/>
</dbReference>
<dbReference type="Proteomes" id="UP000696280">
    <property type="component" value="Unassembled WGS sequence"/>
</dbReference>
<accession>A0A9N9LA71</accession>
<proteinExistence type="predicted"/>
<feature type="domain" description="Carboxymuconolactone decarboxylase-like" evidence="1">
    <location>
        <begin position="51"/>
        <end position="123"/>
    </location>
</feature>
<dbReference type="PANTHER" id="PTHR34846">
    <property type="entry name" value="4-CARBOXYMUCONOLACTONE DECARBOXYLASE FAMILY PROTEIN (AFU_ORTHOLOGUE AFUA_6G11590)"/>
    <property type="match status" value="1"/>
</dbReference>
<dbReference type="Gene3D" id="1.20.1290.10">
    <property type="entry name" value="AhpD-like"/>
    <property type="match status" value="1"/>
</dbReference>
<dbReference type="PANTHER" id="PTHR34846:SF5">
    <property type="entry name" value="CARBOXYMUCONOLACTONE DECARBOXYLASE-LIKE DOMAIN-CONTAINING PROTEIN"/>
    <property type="match status" value="1"/>
</dbReference>
<keyword evidence="3" id="KW-1185">Reference proteome</keyword>
<dbReference type="InterPro" id="IPR029032">
    <property type="entry name" value="AhpD-like"/>
</dbReference>
<dbReference type="InterPro" id="IPR003779">
    <property type="entry name" value="CMD-like"/>
</dbReference>
<protein>
    <recommendedName>
        <fullName evidence="1">Carboxymuconolactone decarboxylase-like domain-containing protein</fullName>
    </recommendedName>
</protein>
<dbReference type="EMBL" id="CAJVRL010000103">
    <property type="protein sequence ID" value="CAG8960778.1"/>
    <property type="molecule type" value="Genomic_DNA"/>
</dbReference>
<dbReference type="OrthoDB" id="2567457at2759"/>